<reference evidence="3" key="1">
    <citation type="journal article" date="2019" name="Int. J. Syst. Evol. Microbiol.">
        <title>The Global Catalogue of Microorganisms (GCM) 10K type strain sequencing project: providing services to taxonomists for standard genome sequencing and annotation.</title>
        <authorList>
            <consortium name="The Broad Institute Genomics Platform"/>
            <consortium name="The Broad Institute Genome Sequencing Center for Infectious Disease"/>
            <person name="Wu L."/>
            <person name="Ma J."/>
        </authorList>
    </citation>
    <scope>NUCLEOTIDE SEQUENCE [LARGE SCALE GENOMIC DNA]</scope>
    <source>
        <strain evidence="3">CCUG 60214</strain>
    </source>
</reference>
<dbReference type="RefSeq" id="WP_380725979.1">
    <property type="nucleotide sequence ID" value="NZ_JBHTLK010000142.1"/>
</dbReference>
<dbReference type="SUPFAM" id="SSF52540">
    <property type="entry name" value="P-loop containing nucleoside triphosphate hydrolases"/>
    <property type="match status" value="1"/>
</dbReference>
<dbReference type="SMART" id="SM00382">
    <property type="entry name" value="AAA"/>
    <property type="match status" value="1"/>
</dbReference>
<evidence type="ECO:0000313" key="2">
    <source>
        <dbReference type="EMBL" id="MFD1150149.1"/>
    </source>
</evidence>
<evidence type="ECO:0000313" key="3">
    <source>
        <dbReference type="Proteomes" id="UP001597168"/>
    </source>
</evidence>
<dbReference type="Pfam" id="PF22738">
    <property type="entry name" value="NNH7"/>
    <property type="match status" value="1"/>
</dbReference>
<keyword evidence="3" id="KW-1185">Reference proteome</keyword>
<proteinExistence type="predicted"/>
<organism evidence="2 3">
    <name type="scientific">Saccharothrix hoggarensis</name>
    <dbReference type="NCBI Taxonomy" id="913853"/>
    <lineage>
        <taxon>Bacteria</taxon>
        <taxon>Bacillati</taxon>
        <taxon>Actinomycetota</taxon>
        <taxon>Actinomycetes</taxon>
        <taxon>Pseudonocardiales</taxon>
        <taxon>Pseudonocardiaceae</taxon>
        <taxon>Saccharothrix</taxon>
    </lineage>
</organism>
<dbReference type="Gene3D" id="3.40.50.300">
    <property type="entry name" value="P-loop containing nucleotide triphosphate hydrolases"/>
    <property type="match status" value="1"/>
</dbReference>
<feature type="domain" description="AAA+ ATPase" evidence="1">
    <location>
        <begin position="331"/>
        <end position="472"/>
    </location>
</feature>
<dbReference type="Proteomes" id="UP001597168">
    <property type="component" value="Unassembled WGS sequence"/>
</dbReference>
<dbReference type="InterPro" id="IPR027417">
    <property type="entry name" value="P-loop_NTPase"/>
</dbReference>
<name>A0ABW3QZU2_9PSEU</name>
<dbReference type="InterPro" id="IPR054567">
    <property type="entry name" value="NNH7"/>
</dbReference>
<gene>
    <name evidence="2" type="ORF">ACFQ3T_23700</name>
</gene>
<comment type="caution">
    <text evidence="2">The sequence shown here is derived from an EMBL/GenBank/DDBJ whole genome shotgun (WGS) entry which is preliminary data.</text>
</comment>
<sequence>MRRSYSYTDAVKLLGGDTGLVKLLDHVSAAAVLATGGIDLLDARTEVVRVGKQVLSTVRERANGLHRVDRTRLLEAAHGIVVTTSFFEAVDEVGLPFDVRIGKGEQLALVGADRPASKRKVDLVAALLRAEIPLPSPDQPPETVASHLTAFYEDKVSEVVDFLSGFEAWYALTPDEHACFGKATVLEVPEIALARYRAHYRQLALDCPEFAVWTTGIEHAATRSEIRGQRTALEDMRDLLARLAGSQAPDERRNALARTYRAVLRRPIVDGDVPAWLVLPTLEQAYVSPSFKAVQVRQGDDVSQESWWSPQPVRSDLDDYLAGYLTSSQATVEPLVVLGQPGAGKSLLTKMLAAQLPPEDFLPIRVVLRDVPADATLQEQVEDAITRATGERLNWPDLARAAAPAVPVVLLDGFDELLQATGASRSDYLAQVREFQRRESDQGRAVIVVVTSRTAVANRARFAGSTVVLKVEPFGDEQVRRWLEVWNSANPGAVLDPEVALRFEDLAGQPLLLFMLALYNADGNALREEDGAELAEATLYEELLTRFARREVAKSLQGALEDQVAEAVEEELKRLSVIAFAMFNRGVQWIDETELDDDLNALLSTGVRGGPDRRLRLTSAQLAVGRFFFVHAARAAHGGRVLQTYEFLHATFGEYLVARLVHRVSLDVLERKRLASASRYGGQEAGAGWLEPVLSFAPLTTRAPVLSFLRELFTGTPEADRVAMYDLFTGLVGTAQHHPPGTEHPDYTPRGLPVARRIAAYTANLVALTVVVRGRLAVADLDRNTSARDAWQALTLLWQSQLAAEEWDSLTTELSADHDGSRLEIVADDRWPFRRVDLASLFDLDVSSGHPPFFMLESLAGMRQWENLRASRHGGHALHTLEPLMHEFDHTLDLVVEHQGRTVSLAYLLVTALAASDAEQRLGAYTTALSVVFSELVALGGRYRTVLFSALSHDPAVTVDLLEQVVAYGMEDLQVAFAPLVGCALRLLSKVGASHAGAVKLLDDLFSASSPLNWPIQVAETLVCFIELRIRIGIGAEVRIFQDLPALLRQLDLDAIIEYDKGLFARLTRAVESVGLGDHMAR</sequence>
<accession>A0ABW3QZU2</accession>
<dbReference type="EMBL" id="JBHTLK010000142">
    <property type="protein sequence ID" value="MFD1150149.1"/>
    <property type="molecule type" value="Genomic_DNA"/>
</dbReference>
<dbReference type="InterPro" id="IPR003593">
    <property type="entry name" value="AAA+_ATPase"/>
</dbReference>
<protein>
    <submittedName>
        <fullName evidence="2">NACHT domain-containing protein</fullName>
    </submittedName>
</protein>
<evidence type="ECO:0000259" key="1">
    <source>
        <dbReference type="SMART" id="SM00382"/>
    </source>
</evidence>